<accession>A0A6A6YNI3</accession>
<organism evidence="2">
    <name type="scientific">Mytilinidion resinicola</name>
    <dbReference type="NCBI Taxonomy" id="574789"/>
    <lineage>
        <taxon>Eukaryota</taxon>
        <taxon>Fungi</taxon>
        <taxon>Dikarya</taxon>
        <taxon>Ascomycota</taxon>
        <taxon>Pezizomycotina</taxon>
        <taxon>Dothideomycetes</taxon>
        <taxon>Pleosporomycetidae</taxon>
        <taxon>Mytilinidiales</taxon>
        <taxon>Mytilinidiaceae</taxon>
        <taxon>Mytilinidion</taxon>
    </lineage>
</organism>
<proteinExistence type="predicted"/>
<feature type="compositionally biased region" description="Polar residues" evidence="1">
    <location>
        <begin position="42"/>
        <end position="54"/>
    </location>
</feature>
<feature type="region of interest" description="Disordered" evidence="1">
    <location>
        <begin position="33"/>
        <end position="208"/>
    </location>
</feature>
<dbReference type="GeneID" id="54455105"/>
<evidence type="ECO:0000313" key="3">
    <source>
        <dbReference type="Proteomes" id="UP000504636"/>
    </source>
</evidence>
<feature type="compositionally biased region" description="Basic and acidic residues" evidence="1">
    <location>
        <begin position="92"/>
        <end position="141"/>
    </location>
</feature>
<evidence type="ECO:0000313" key="2">
    <source>
        <dbReference type="EMBL" id="KAF2810098.1"/>
    </source>
</evidence>
<dbReference type="Proteomes" id="UP000504636">
    <property type="component" value="Unplaced"/>
</dbReference>
<dbReference type="EMBL" id="MU003700">
    <property type="protein sequence ID" value="KAF2810098.1"/>
    <property type="molecule type" value="Genomic_DNA"/>
</dbReference>
<reference evidence="2 4" key="1">
    <citation type="journal article" date="2020" name="Stud. Mycol.">
        <title>101 Dothideomycetes genomes: a test case for predicting lifestyles and emergence of pathogens.</title>
        <authorList>
            <person name="Haridas S."/>
            <person name="Albert R."/>
            <person name="Binder M."/>
            <person name="Bloem J."/>
            <person name="Labutti K."/>
            <person name="Salamov A."/>
            <person name="Andreopoulos B."/>
            <person name="Baker S."/>
            <person name="Barry K."/>
            <person name="Bills G."/>
            <person name="Bluhm B."/>
            <person name="Cannon C."/>
            <person name="Castanera R."/>
            <person name="Culley D."/>
            <person name="Daum C."/>
            <person name="Ezra D."/>
            <person name="Gonzalez J."/>
            <person name="Henrissat B."/>
            <person name="Kuo A."/>
            <person name="Liang C."/>
            <person name="Lipzen A."/>
            <person name="Lutzoni F."/>
            <person name="Magnuson J."/>
            <person name="Mondo S."/>
            <person name="Nolan M."/>
            <person name="Ohm R."/>
            <person name="Pangilinan J."/>
            <person name="Park H.-J."/>
            <person name="Ramirez L."/>
            <person name="Alfaro M."/>
            <person name="Sun H."/>
            <person name="Tritt A."/>
            <person name="Yoshinaga Y."/>
            <person name="Zwiers L.-H."/>
            <person name="Turgeon B."/>
            <person name="Goodwin S."/>
            <person name="Spatafora J."/>
            <person name="Crous P."/>
            <person name="Grigoriev I."/>
        </authorList>
    </citation>
    <scope>NUCLEOTIDE SEQUENCE</scope>
    <source>
        <strain evidence="2 4">CBS 304.34</strain>
    </source>
</reference>
<sequence>MEVARAWKKLSDEDVNDWNDRYTHLLSGDVTVLLPPKEESQPSDYTEEQSTLETNDGKPEAVQRGKPSPNKDQHHHTDDEKPYVLPLGNHFSHAEQGHRTHDENPHALERRNRHSKTEQEYETDTRSDTPVLDHTRQDHEASLSARTPVTGTPLKPTTHLTEPDTIIENTPVLERGSRAEKTDLEEKKSLASSSPVPDRTQQDRSITQNAQTLVTGTPRKRKSLFVGLGTTSENSQILGSGEPQPELKLEPKAIVASMSLPPYSTRQEDGVLDEIRAPVPLHTVAILERGVAENAQDSTLHRAAVITRAYSGHNPPPGAPIRPRSALQSDGPLHPAIMTREDYYRNSSTPIVDLLCGPRDFHPHEEQTIIRLISNELRQRIRVRKPTVPMPGGARPLTLNPKVTEDHVSGFFRSIESDGPSRCRNLIEKDLRLWVSADPRAFPELRTCPVMFVALRTDTTPCVDSLYRNGPIITVNNCQTALKYICDTAEEASSR</sequence>
<evidence type="ECO:0000313" key="4">
    <source>
        <dbReference type="RefSeq" id="XP_033577062.1"/>
    </source>
</evidence>
<feature type="compositionally biased region" description="Basic and acidic residues" evidence="1">
    <location>
        <begin position="175"/>
        <end position="189"/>
    </location>
</feature>
<dbReference type="RefSeq" id="XP_033577062.1">
    <property type="nucleotide sequence ID" value="XM_033714212.1"/>
</dbReference>
<dbReference type="AlphaFoldDB" id="A0A6A6YNI3"/>
<reference evidence="4" key="3">
    <citation type="submission" date="2025-04" db="UniProtKB">
        <authorList>
            <consortium name="RefSeq"/>
        </authorList>
    </citation>
    <scope>IDENTIFICATION</scope>
    <source>
        <strain evidence="4">CBS 304.34</strain>
    </source>
</reference>
<feature type="compositionally biased region" description="Basic and acidic residues" evidence="1">
    <location>
        <begin position="55"/>
        <end position="82"/>
    </location>
</feature>
<keyword evidence="3" id="KW-1185">Reference proteome</keyword>
<evidence type="ECO:0000256" key="1">
    <source>
        <dbReference type="SAM" id="MobiDB-lite"/>
    </source>
</evidence>
<reference evidence="4" key="2">
    <citation type="submission" date="2020-04" db="EMBL/GenBank/DDBJ databases">
        <authorList>
            <consortium name="NCBI Genome Project"/>
        </authorList>
    </citation>
    <scope>NUCLEOTIDE SEQUENCE</scope>
    <source>
        <strain evidence="4">CBS 304.34</strain>
    </source>
</reference>
<name>A0A6A6YNI3_9PEZI</name>
<gene>
    <name evidence="2 4" type="ORF">BDZ99DRAFT_304297</name>
</gene>
<protein>
    <submittedName>
        <fullName evidence="2 4">Uncharacterized protein</fullName>
    </submittedName>
</protein>